<feature type="transmembrane region" description="Helical" evidence="8">
    <location>
        <begin position="243"/>
        <end position="263"/>
    </location>
</feature>
<keyword evidence="7" id="KW-0460">Magnesium</keyword>
<reference evidence="9" key="1">
    <citation type="submission" date="2020-01" db="EMBL/GenBank/DDBJ databases">
        <authorList>
            <person name="Rat A."/>
        </authorList>
    </citation>
    <scope>NUCLEOTIDE SEQUENCE</scope>
    <source>
        <strain evidence="9">LMG 28251</strain>
    </source>
</reference>
<evidence type="ECO:0000256" key="3">
    <source>
        <dbReference type="ARBA" id="ARBA00022679"/>
    </source>
</evidence>
<comment type="cofactor">
    <cofactor evidence="7">
        <name>Mg(2+)</name>
        <dbReference type="ChEBI" id="CHEBI:18420"/>
    </cofactor>
</comment>
<feature type="binding site" evidence="7">
    <location>
        <position position="217"/>
    </location>
    <ligand>
        <name>Mg(2+)</name>
        <dbReference type="ChEBI" id="CHEBI:18420"/>
    </ligand>
</feature>
<dbReference type="Pfam" id="PF00953">
    <property type="entry name" value="Glycos_transf_4"/>
    <property type="match status" value="1"/>
</dbReference>
<feature type="transmembrane region" description="Helical" evidence="8">
    <location>
        <begin position="49"/>
        <end position="72"/>
    </location>
</feature>
<feature type="transmembrane region" description="Helical" evidence="8">
    <location>
        <begin position="218"/>
        <end position="237"/>
    </location>
</feature>
<dbReference type="GO" id="GO:0005886">
    <property type="term" value="C:plasma membrane"/>
    <property type="evidence" value="ECO:0007669"/>
    <property type="project" value="UniProtKB-SubCell"/>
</dbReference>
<comment type="subcellular location">
    <subcellularLocation>
        <location evidence="1">Cell membrane</location>
        <topology evidence="1">Multi-pass membrane protein</topology>
    </subcellularLocation>
</comment>
<feature type="transmembrane region" description="Helical" evidence="8">
    <location>
        <begin position="78"/>
        <end position="95"/>
    </location>
</feature>
<evidence type="ECO:0000256" key="5">
    <source>
        <dbReference type="ARBA" id="ARBA00022989"/>
    </source>
</evidence>
<evidence type="ECO:0000313" key="9">
    <source>
        <dbReference type="EMBL" id="MBR0656374.1"/>
    </source>
</evidence>
<gene>
    <name evidence="9" type="ORF">GXW79_14925</name>
</gene>
<reference evidence="9" key="2">
    <citation type="journal article" date="2021" name="Syst. Appl. Microbiol.">
        <title>Roseomonas hellenica sp. nov., isolated from roots of wild-growing Alkanna tinctoria.</title>
        <authorList>
            <person name="Rat A."/>
            <person name="Naranjo H.D."/>
            <person name="Lebbe L."/>
            <person name="Cnockaert M."/>
            <person name="Krigas N."/>
            <person name="Grigoriadou K."/>
            <person name="Maloupa E."/>
            <person name="Willems A."/>
        </authorList>
    </citation>
    <scope>NUCLEOTIDE SEQUENCE</scope>
    <source>
        <strain evidence="9">LMG 28251</strain>
    </source>
</reference>
<evidence type="ECO:0000256" key="2">
    <source>
        <dbReference type="ARBA" id="ARBA00022475"/>
    </source>
</evidence>
<evidence type="ECO:0000256" key="7">
    <source>
        <dbReference type="PIRSR" id="PIRSR600715-1"/>
    </source>
</evidence>
<keyword evidence="4 8" id="KW-0812">Transmembrane</keyword>
<dbReference type="GO" id="GO:0009103">
    <property type="term" value="P:lipopolysaccharide biosynthetic process"/>
    <property type="evidence" value="ECO:0007669"/>
    <property type="project" value="TreeGrafter"/>
</dbReference>
<dbReference type="PANTHER" id="PTHR22926">
    <property type="entry name" value="PHOSPHO-N-ACETYLMURAMOYL-PENTAPEPTIDE-TRANSFERASE"/>
    <property type="match status" value="1"/>
</dbReference>
<dbReference type="RefSeq" id="WP_211875214.1">
    <property type="nucleotide sequence ID" value="NZ_JAAEDH010000017.1"/>
</dbReference>
<keyword evidence="6 8" id="KW-0472">Membrane</keyword>
<feature type="transmembrane region" description="Helical" evidence="8">
    <location>
        <begin position="6"/>
        <end position="28"/>
    </location>
</feature>
<feature type="transmembrane region" description="Helical" evidence="8">
    <location>
        <begin position="321"/>
        <end position="339"/>
    </location>
</feature>
<dbReference type="InterPro" id="IPR000715">
    <property type="entry name" value="Glycosyl_transferase_4"/>
</dbReference>
<dbReference type="AlphaFoldDB" id="A0AAF1JXR2"/>
<keyword evidence="10" id="KW-1185">Reference proteome</keyword>
<feature type="transmembrane region" description="Helical" evidence="8">
    <location>
        <begin position="187"/>
        <end position="206"/>
    </location>
</feature>
<evidence type="ECO:0000256" key="1">
    <source>
        <dbReference type="ARBA" id="ARBA00004651"/>
    </source>
</evidence>
<dbReference type="GO" id="GO:0016780">
    <property type="term" value="F:phosphotransferase activity, for other substituted phosphate groups"/>
    <property type="evidence" value="ECO:0007669"/>
    <property type="project" value="InterPro"/>
</dbReference>
<dbReference type="GO" id="GO:0044038">
    <property type="term" value="P:cell wall macromolecule biosynthetic process"/>
    <property type="evidence" value="ECO:0007669"/>
    <property type="project" value="TreeGrafter"/>
</dbReference>
<feature type="transmembrane region" description="Helical" evidence="8">
    <location>
        <begin position="162"/>
        <end position="181"/>
    </location>
</feature>
<evidence type="ECO:0000313" key="10">
    <source>
        <dbReference type="Proteomes" id="UP001196068"/>
    </source>
</evidence>
<proteinExistence type="predicted"/>
<protein>
    <submittedName>
        <fullName evidence="9">Undecaprenyl/decaprenyl-phosphate alpha-N-acetylglucosaminyl 1-phosphate transferase</fullName>
    </submittedName>
</protein>
<keyword evidence="7" id="KW-0479">Metal-binding</keyword>
<keyword evidence="5 8" id="KW-1133">Transmembrane helix</keyword>
<accession>A0AAF1JXR2</accession>
<dbReference type="GO" id="GO:0071555">
    <property type="term" value="P:cell wall organization"/>
    <property type="evidence" value="ECO:0007669"/>
    <property type="project" value="TreeGrafter"/>
</dbReference>
<evidence type="ECO:0000256" key="8">
    <source>
        <dbReference type="SAM" id="Phobius"/>
    </source>
</evidence>
<dbReference type="Proteomes" id="UP001196068">
    <property type="component" value="Unassembled WGS sequence"/>
</dbReference>
<dbReference type="GO" id="GO:0046872">
    <property type="term" value="F:metal ion binding"/>
    <property type="evidence" value="ECO:0007669"/>
    <property type="project" value="UniProtKB-KW"/>
</dbReference>
<keyword evidence="2" id="KW-1003">Cell membrane</keyword>
<feature type="transmembrane region" description="Helical" evidence="8">
    <location>
        <begin position="130"/>
        <end position="150"/>
    </location>
</feature>
<evidence type="ECO:0000256" key="4">
    <source>
        <dbReference type="ARBA" id="ARBA00022692"/>
    </source>
</evidence>
<dbReference type="PANTHER" id="PTHR22926:SF3">
    <property type="entry name" value="UNDECAPRENYL-PHOSPHATE ALPHA-N-ACETYLGLUCOSAMINYL 1-PHOSPHATE TRANSFERASE"/>
    <property type="match status" value="1"/>
</dbReference>
<feature type="binding site" evidence="7">
    <location>
        <position position="157"/>
    </location>
    <ligand>
        <name>Mg(2+)</name>
        <dbReference type="ChEBI" id="CHEBI:18420"/>
    </ligand>
</feature>
<keyword evidence="3 9" id="KW-0808">Transferase</keyword>
<organism evidence="9 10">
    <name type="scientific">Plastoroseomonas arctica</name>
    <dbReference type="NCBI Taxonomy" id="1509237"/>
    <lineage>
        <taxon>Bacteria</taxon>
        <taxon>Pseudomonadati</taxon>
        <taxon>Pseudomonadota</taxon>
        <taxon>Alphaproteobacteria</taxon>
        <taxon>Acetobacterales</taxon>
        <taxon>Acetobacteraceae</taxon>
        <taxon>Plastoroseomonas</taxon>
    </lineage>
</organism>
<sequence>MTLEAFLRHLAFAGVLALISALCVRLMIARPILDHPDARKAHKHPTPKGGGVGIVVAFLVGMAVLFQVAAFARLADTQFVGVIAAAAAIALVALLDDIWDFRFIVKLAAQAGAALVAVAGGIALDRLSMPGLGMVSLGFAGVALTLFWIIACTNAVNFMDGLDGLVGGSLFLACAILALIAAQEGGLFVYACALILAAGLAGFLPFNLHPARIFMGDVGSQFLGFVMAVLAVASARFDLQQLSFLIVPLLLFGLLFDTGFTLLRRALMRERISAPHRSHLYQMAQRSGVSVRRVALVHWVFVCFHGALVALFLRLSPEAKPLVVLPAILVQLAWLGYVARRVRAAGLSWRSG</sequence>
<comment type="caution">
    <text evidence="9">The sequence shown here is derived from an EMBL/GenBank/DDBJ whole genome shotgun (WGS) entry which is preliminary data.</text>
</comment>
<name>A0AAF1JXR2_9PROT</name>
<dbReference type="EMBL" id="JAAEDH010000017">
    <property type="protein sequence ID" value="MBR0656374.1"/>
    <property type="molecule type" value="Genomic_DNA"/>
</dbReference>
<feature type="transmembrane region" description="Helical" evidence="8">
    <location>
        <begin position="296"/>
        <end position="315"/>
    </location>
</feature>
<evidence type="ECO:0000256" key="6">
    <source>
        <dbReference type="ARBA" id="ARBA00023136"/>
    </source>
</evidence>
<feature type="transmembrane region" description="Helical" evidence="8">
    <location>
        <begin position="107"/>
        <end position="124"/>
    </location>
</feature>